<keyword evidence="4" id="KW-1185">Reference proteome</keyword>
<dbReference type="SMART" id="SM00822">
    <property type="entry name" value="PKS_KR"/>
    <property type="match status" value="1"/>
</dbReference>
<evidence type="ECO:0000259" key="2">
    <source>
        <dbReference type="SMART" id="SM00822"/>
    </source>
</evidence>
<feature type="transmembrane region" description="Helical" evidence="1">
    <location>
        <begin position="293"/>
        <end position="312"/>
    </location>
</feature>
<evidence type="ECO:0000256" key="1">
    <source>
        <dbReference type="SAM" id="Phobius"/>
    </source>
</evidence>
<name>A0A6A6T5R7_9PLEO</name>
<keyword evidence="1" id="KW-1133">Transmembrane helix</keyword>
<dbReference type="EMBL" id="MU004350">
    <property type="protein sequence ID" value="KAF2655399.1"/>
    <property type="molecule type" value="Genomic_DNA"/>
</dbReference>
<protein>
    <submittedName>
        <fullName evidence="3">NAD(P)-binding protein</fullName>
    </submittedName>
</protein>
<proteinExistence type="predicted"/>
<dbReference type="Pfam" id="PF01073">
    <property type="entry name" value="3Beta_HSD"/>
    <property type="match status" value="1"/>
</dbReference>
<dbReference type="AlphaFoldDB" id="A0A6A6T5R7"/>
<dbReference type="PANTHER" id="PTHR43000">
    <property type="entry name" value="DTDP-D-GLUCOSE 4,6-DEHYDRATASE-RELATED"/>
    <property type="match status" value="1"/>
</dbReference>
<dbReference type="Gene3D" id="3.40.50.720">
    <property type="entry name" value="NAD(P)-binding Rossmann-like Domain"/>
    <property type="match status" value="1"/>
</dbReference>
<dbReference type="InterPro" id="IPR057326">
    <property type="entry name" value="KR_dom"/>
</dbReference>
<organism evidence="3 4">
    <name type="scientific">Lophiostoma macrostomum CBS 122681</name>
    <dbReference type="NCBI Taxonomy" id="1314788"/>
    <lineage>
        <taxon>Eukaryota</taxon>
        <taxon>Fungi</taxon>
        <taxon>Dikarya</taxon>
        <taxon>Ascomycota</taxon>
        <taxon>Pezizomycotina</taxon>
        <taxon>Dothideomycetes</taxon>
        <taxon>Pleosporomycetidae</taxon>
        <taxon>Pleosporales</taxon>
        <taxon>Lophiostomataceae</taxon>
        <taxon>Lophiostoma</taxon>
    </lineage>
</organism>
<dbReference type="InterPro" id="IPR002225">
    <property type="entry name" value="3Beta_OHSteriod_DH/Estase"/>
</dbReference>
<dbReference type="InterPro" id="IPR036291">
    <property type="entry name" value="NAD(P)-bd_dom_sf"/>
</dbReference>
<keyword evidence="1" id="KW-0812">Transmembrane</keyword>
<gene>
    <name evidence="3" type="ORF">K491DRAFT_692992</name>
</gene>
<feature type="domain" description="Ketoreductase" evidence="2">
    <location>
        <begin position="8"/>
        <end position="182"/>
    </location>
</feature>
<reference evidence="3" key="1">
    <citation type="journal article" date="2020" name="Stud. Mycol.">
        <title>101 Dothideomycetes genomes: a test case for predicting lifestyles and emergence of pathogens.</title>
        <authorList>
            <person name="Haridas S."/>
            <person name="Albert R."/>
            <person name="Binder M."/>
            <person name="Bloem J."/>
            <person name="Labutti K."/>
            <person name="Salamov A."/>
            <person name="Andreopoulos B."/>
            <person name="Baker S."/>
            <person name="Barry K."/>
            <person name="Bills G."/>
            <person name="Bluhm B."/>
            <person name="Cannon C."/>
            <person name="Castanera R."/>
            <person name="Culley D."/>
            <person name="Daum C."/>
            <person name="Ezra D."/>
            <person name="Gonzalez J."/>
            <person name="Henrissat B."/>
            <person name="Kuo A."/>
            <person name="Liang C."/>
            <person name="Lipzen A."/>
            <person name="Lutzoni F."/>
            <person name="Magnuson J."/>
            <person name="Mondo S."/>
            <person name="Nolan M."/>
            <person name="Ohm R."/>
            <person name="Pangilinan J."/>
            <person name="Park H.-J."/>
            <person name="Ramirez L."/>
            <person name="Alfaro M."/>
            <person name="Sun H."/>
            <person name="Tritt A."/>
            <person name="Yoshinaga Y."/>
            <person name="Zwiers L.-H."/>
            <person name="Turgeon B."/>
            <person name="Goodwin S."/>
            <person name="Spatafora J."/>
            <person name="Crous P."/>
            <person name="Grigoriev I."/>
        </authorList>
    </citation>
    <scope>NUCLEOTIDE SEQUENCE</scope>
    <source>
        <strain evidence="3">CBS 122681</strain>
    </source>
</reference>
<dbReference type="GO" id="GO:0006694">
    <property type="term" value="P:steroid biosynthetic process"/>
    <property type="evidence" value="ECO:0007669"/>
    <property type="project" value="InterPro"/>
</dbReference>
<accession>A0A6A6T5R7</accession>
<evidence type="ECO:0000313" key="4">
    <source>
        <dbReference type="Proteomes" id="UP000799324"/>
    </source>
</evidence>
<evidence type="ECO:0000313" key="3">
    <source>
        <dbReference type="EMBL" id="KAF2655399.1"/>
    </source>
</evidence>
<dbReference type="GO" id="GO:0016616">
    <property type="term" value="F:oxidoreductase activity, acting on the CH-OH group of donors, NAD or NADP as acceptor"/>
    <property type="evidence" value="ECO:0007669"/>
    <property type="project" value="InterPro"/>
</dbReference>
<dbReference type="SUPFAM" id="SSF51735">
    <property type="entry name" value="NAD(P)-binding Rossmann-fold domains"/>
    <property type="match status" value="1"/>
</dbReference>
<sequence>MSPLTQFPTVLVTGGSGFVGYHIVRHLVHDNSFSTVVVLSRSAAQNTDRHVEGAQYISCDVTNREALQHAIQDIKPTLVIHAASAAPVTASPREFKEVTVGGTRNILELCKDSKCAQGFVYTSSNMVNRGREHLDAKEDHPLANTDPKALAYASAKANAEEMVLKANSLPVSESVQADWSGYLATGALRFPIVYGTHDATAVSGCLAALRNRETKALIGNGKNFWSYCSSQNLAESHLLLAQALLAADSSGVAGQAFNINDGEPRLFWSFVRDIWRVAGHEDKKDLTMKIPTWFALTLANVLEFVFWVFTFGRKRPGLMGRQQVEYCCFTHTYSIEKAKQRLGFVPNQNYEKILKESVEWLQDKHYRDSSKE</sequence>
<dbReference type="OrthoDB" id="10058185at2759"/>
<dbReference type="Proteomes" id="UP000799324">
    <property type="component" value="Unassembled WGS sequence"/>
</dbReference>
<keyword evidence="1" id="KW-0472">Membrane</keyword>